<dbReference type="AlphaFoldDB" id="A0A498QDB4"/>
<dbReference type="Proteomes" id="UP000267289">
    <property type="component" value="Unassembled WGS sequence"/>
</dbReference>
<reference evidence="1 2" key="1">
    <citation type="submission" date="2018-09" db="EMBL/GenBank/DDBJ databases">
        <authorList>
            <person name="Tagini F."/>
        </authorList>
    </citation>
    <scope>NUCLEOTIDE SEQUENCE [LARGE SCALE GENOMIC DNA]</scope>
    <source>
        <strain evidence="1 2">MK13</strain>
    </source>
</reference>
<protein>
    <submittedName>
        <fullName evidence="1">Uncharacterized protein</fullName>
    </submittedName>
</protein>
<dbReference type="EMBL" id="UPHQ01000222">
    <property type="protein sequence ID" value="VBA42754.1"/>
    <property type="molecule type" value="Genomic_DNA"/>
</dbReference>
<keyword evidence="2" id="KW-1185">Reference proteome</keyword>
<evidence type="ECO:0000313" key="2">
    <source>
        <dbReference type="Proteomes" id="UP000267289"/>
    </source>
</evidence>
<evidence type="ECO:0000313" key="1">
    <source>
        <dbReference type="EMBL" id="VBA42754.1"/>
    </source>
</evidence>
<accession>A0A498QDB4</accession>
<name>A0A498QDB4_9MYCO</name>
<sequence length="239" mass="25157">MATRLLPKLALATVAAVGLYVPTMDLPSTLKSCLWSSGVAAAAPSPAPSPTCASDLRECLHAHVRIGLYGVRYVLPEDVSRCVEAFNACRHGGASGGGNPIPPTPTSTRARNQTTLPDHLGIPYYSDADFDCRVNGNSMKCAVTHQLGTMTESEEITGTLSGLTMTGTHTKRVEQSGSDGCNFVTSISGPATLVFSPDGTVVIRKGPSQMEVTYNSNCGNSYTTTIPEEEASFPWSAIN</sequence>
<proteinExistence type="predicted"/>
<organism evidence="1 2">
    <name type="scientific">Mycobacterium innocens</name>
    <dbReference type="NCBI Taxonomy" id="2341083"/>
    <lineage>
        <taxon>Bacteria</taxon>
        <taxon>Bacillati</taxon>
        <taxon>Actinomycetota</taxon>
        <taxon>Actinomycetes</taxon>
        <taxon>Mycobacteriales</taxon>
        <taxon>Mycobacteriaceae</taxon>
        <taxon>Mycobacterium</taxon>
    </lineage>
</organism>
<gene>
    <name evidence="1" type="ORF">LAUMK13_04169</name>
</gene>